<organism evidence="1 2">
    <name type="scientific">Racocetra persica</name>
    <dbReference type="NCBI Taxonomy" id="160502"/>
    <lineage>
        <taxon>Eukaryota</taxon>
        <taxon>Fungi</taxon>
        <taxon>Fungi incertae sedis</taxon>
        <taxon>Mucoromycota</taxon>
        <taxon>Glomeromycotina</taxon>
        <taxon>Glomeromycetes</taxon>
        <taxon>Diversisporales</taxon>
        <taxon>Gigasporaceae</taxon>
        <taxon>Racocetra</taxon>
    </lineage>
</organism>
<accession>A0ACA9SRZ0</accession>
<feature type="non-terminal residue" evidence="1">
    <location>
        <position position="1"/>
    </location>
</feature>
<feature type="non-terminal residue" evidence="1">
    <location>
        <position position="46"/>
    </location>
</feature>
<comment type="caution">
    <text evidence="1">The sequence shown here is derived from an EMBL/GenBank/DDBJ whole genome shotgun (WGS) entry which is preliminary data.</text>
</comment>
<name>A0ACA9SRZ0_9GLOM</name>
<dbReference type="EMBL" id="CAJVQC010149041">
    <property type="protein sequence ID" value="CAG8845962.1"/>
    <property type="molecule type" value="Genomic_DNA"/>
</dbReference>
<gene>
    <name evidence="1" type="ORF">RPERSI_LOCUS33907</name>
</gene>
<evidence type="ECO:0000313" key="1">
    <source>
        <dbReference type="EMBL" id="CAG8845962.1"/>
    </source>
</evidence>
<reference evidence="1" key="1">
    <citation type="submission" date="2021-06" db="EMBL/GenBank/DDBJ databases">
        <authorList>
            <person name="Kallberg Y."/>
            <person name="Tangrot J."/>
            <person name="Rosling A."/>
        </authorList>
    </citation>
    <scope>NUCLEOTIDE SEQUENCE</scope>
    <source>
        <strain evidence="1">MA461A</strain>
    </source>
</reference>
<evidence type="ECO:0000313" key="2">
    <source>
        <dbReference type="Proteomes" id="UP000789920"/>
    </source>
</evidence>
<dbReference type="Proteomes" id="UP000789920">
    <property type="component" value="Unassembled WGS sequence"/>
</dbReference>
<protein>
    <submittedName>
        <fullName evidence="1">35500_t:CDS:1</fullName>
    </submittedName>
</protein>
<keyword evidence="2" id="KW-1185">Reference proteome</keyword>
<proteinExistence type="predicted"/>
<sequence>AKSDIVLDHLLILTYKVKVFLRDRVSLLHLMHYALAILNNSDCKST</sequence>